<reference evidence="2" key="1">
    <citation type="journal article" date="2012" name="Science">
        <title>The Paleozoic origin of enzymatic lignin decomposition reconstructed from 31 fungal genomes.</title>
        <authorList>
            <person name="Floudas D."/>
            <person name="Binder M."/>
            <person name="Riley R."/>
            <person name="Barry K."/>
            <person name="Blanchette R.A."/>
            <person name="Henrissat B."/>
            <person name="Martinez A.T."/>
            <person name="Otillar R."/>
            <person name="Spatafora J.W."/>
            <person name="Yadav J.S."/>
            <person name="Aerts A."/>
            <person name="Benoit I."/>
            <person name="Boyd A."/>
            <person name="Carlson A."/>
            <person name="Copeland A."/>
            <person name="Coutinho P.M."/>
            <person name="de Vries R.P."/>
            <person name="Ferreira P."/>
            <person name="Findley K."/>
            <person name="Foster B."/>
            <person name="Gaskell J."/>
            <person name="Glotzer D."/>
            <person name="Gorecki P."/>
            <person name="Heitman J."/>
            <person name="Hesse C."/>
            <person name="Hori C."/>
            <person name="Igarashi K."/>
            <person name="Jurgens J.A."/>
            <person name="Kallen N."/>
            <person name="Kersten P."/>
            <person name="Kohler A."/>
            <person name="Kuees U."/>
            <person name="Kumar T.K.A."/>
            <person name="Kuo A."/>
            <person name="LaButti K."/>
            <person name="Larrondo L.F."/>
            <person name="Lindquist E."/>
            <person name="Ling A."/>
            <person name="Lombard V."/>
            <person name="Lucas S."/>
            <person name="Lundell T."/>
            <person name="Martin R."/>
            <person name="McLaughlin D.J."/>
            <person name="Morgenstern I."/>
            <person name="Morin E."/>
            <person name="Murat C."/>
            <person name="Nagy L.G."/>
            <person name="Nolan M."/>
            <person name="Ohm R.A."/>
            <person name="Patyshakuliyeva A."/>
            <person name="Rokas A."/>
            <person name="Ruiz-Duenas F.J."/>
            <person name="Sabat G."/>
            <person name="Salamov A."/>
            <person name="Samejima M."/>
            <person name="Schmutz J."/>
            <person name="Slot J.C."/>
            <person name="St John F."/>
            <person name="Stenlid J."/>
            <person name="Sun H."/>
            <person name="Sun S."/>
            <person name="Syed K."/>
            <person name="Tsang A."/>
            <person name="Wiebenga A."/>
            <person name="Young D."/>
            <person name="Pisabarro A."/>
            <person name="Eastwood D.C."/>
            <person name="Martin F."/>
            <person name="Cullen D."/>
            <person name="Grigoriev I.V."/>
            <person name="Hibbett D.S."/>
        </authorList>
    </citation>
    <scope>NUCLEOTIDE SEQUENCE [LARGE SCALE GENOMIC DNA]</scope>
    <source>
        <strain evidence="2">TFB10046</strain>
    </source>
</reference>
<name>J0WUA3_AURST</name>
<evidence type="ECO:0008006" key="3">
    <source>
        <dbReference type="Google" id="ProtNLM"/>
    </source>
</evidence>
<dbReference type="Proteomes" id="UP000006514">
    <property type="component" value="Unassembled WGS sequence"/>
</dbReference>
<evidence type="ECO:0000313" key="1">
    <source>
        <dbReference type="EMBL" id="EJD37343.1"/>
    </source>
</evidence>
<sequence length="545" mass="60441">MAALTLIVGAVATAFLIYPFVRRIVWSWALSKYTCVPDLDRIGEARKGEKLRGTAVVCGGSVTGLLAARICSDHFERVVVVEPEAWTFTEEAREPANFDTREVKSSTATYNSVNHKRSRVYQYAAVHLYQVLLLRFARKLFPGFDAIAKQWNMLILPSNPNASVNGYMIRLPESLSRTFMALYGPRRTLEPLLRKLICESRPGIEFVHGTVTGFGLGVNGSVQTVSVRHPDNTTRDITDCALAIDCTGIAQSGLKLLSRAIPTLPSDLRASYNADICYATLEYPMPPNFRKDVGALNIPQYNAEVASGVFAYSPSPEVDTRMVVLTYNDANSVVLTMGGWAVDMPVTLDEVRAFARGVKSQDHIPDYFYKALDLLEPVEHLGTVFEARISNCYKVDYERAAAQLPRNFVAMGDSTMRVNPRFGQGVNKGAIGAITLDGLLREKTPADRSFSGEFFKRMGARTQSIWDSTRFADYAAPTTTPLPGETHDTGSFTRWFGAQSIKLVSRDETAAEALFMNMNFLAPAFNLFSPYVLSRIFMQVVREGF</sequence>
<dbReference type="EMBL" id="JH687843">
    <property type="protein sequence ID" value="EJD37343.1"/>
    <property type="molecule type" value="Genomic_DNA"/>
</dbReference>
<accession>J0WUA3</accession>
<dbReference type="OMA" id="QAGSAMW"/>
<gene>
    <name evidence="1" type="ORF">AURDEDRAFT_188101</name>
</gene>
<keyword evidence="2" id="KW-1185">Reference proteome</keyword>
<dbReference type="InParanoid" id="J0WUA3"/>
<organism evidence="1 2">
    <name type="scientific">Auricularia subglabra (strain TFB-10046 / SS5)</name>
    <name type="common">White-rot fungus</name>
    <name type="synonym">Auricularia delicata (strain TFB10046)</name>
    <dbReference type="NCBI Taxonomy" id="717982"/>
    <lineage>
        <taxon>Eukaryota</taxon>
        <taxon>Fungi</taxon>
        <taxon>Dikarya</taxon>
        <taxon>Basidiomycota</taxon>
        <taxon>Agaricomycotina</taxon>
        <taxon>Agaricomycetes</taxon>
        <taxon>Auriculariales</taxon>
        <taxon>Auriculariaceae</taxon>
        <taxon>Auricularia</taxon>
    </lineage>
</organism>
<dbReference type="OrthoDB" id="10051892at2759"/>
<protein>
    <recommendedName>
        <fullName evidence="3">FAD/NAD(P)-binding domain-containing protein</fullName>
    </recommendedName>
</protein>
<dbReference type="eggNOG" id="ENOG502SF7E">
    <property type="taxonomic scope" value="Eukaryota"/>
</dbReference>
<dbReference type="SUPFAM" id="SSF51905">
    <property type="entry name" value="FAD/NAD(P)-binding domain"/>
    <property type="match status" value="1"/>
</dbReference>
<dbReference type="KEGG" id="adl:AURDEDRAFT_188101"/>
<dbReference type="AlphaFoldDB" id="J0WUA3"/>
<proteinExistence type="predicted"/>
<evidence type="ECO:0000313" key="2">
    <source>
        <dbReference type="Proteomes" id="UP000006514"/>
    </source>
</evidence>
<dbReference type="InterPro" id="IPR036188">
    <property type="entry name" value="FAD/NAD-bd_sf"/>
</dbReference>